<feature type="compositionally biased region" description="Polar residues" evidence="1">
    <location>
        <begin position="318"/>
        <end position="330"/>
    </location>
</feature>
<organism evidence="2 3">
    <name type="scientific">Protea cynaroides</name>
    <dbReference type="NCBI Taxonomy" id="273540"/>
    <lineage>
        <taxon>Eukaryota</taxon>
        <taxon>Viridiplantae</taxon>
        <taxon>Streptophyta</taxon>
        <taxon>Embryophyta</taxon>
        <taxon>Tracheophyta</taxon>
        <taxon>Spermatophyta</taxon>
        <taxon>Magnoliopsida</taxon>
        <taxon>Proteales</taxon>
        <taxon>Proteaceae</taxon>
        <taxon>Protea</taxon>
    </lineage>
</organism>
<evidence type="ECO:0000313" key="2">
    <source>
        <dbReference type="EMBL" id="KAJ4953747.1"/>
    </source>
</evidence>
<keyword evidence="3" id="KW-1185">Reference proteome</keyword>
<name>A0A9Q0JW74_9MAGN</name>
<comment type="caution">
    <text evidence="2">The sequence shown here is derived from an EMBL/GenBank/DDBJ whole genome shotgun (WGS) entry which is preliminary data.</text>
</comment>
<dbReference type="Proteomes" id="UP001141806">
    <property type="component" value="Unassembled WGS sequence"/>
</dbReference>
<accession>A0A9Q0JW74</accession>
<feature type="compositionally biased region" description="Polar residues" evidence="1">
    <location>
        <begin position="102"/>
        <end position="121"/>
    </location>
</feature>
<evidence type="ECO:0000256" key="1">
    <source>
        <dbReference type="SAM" id="MobiDB-lite"/>
    </source>
</evidence>
<dbReference type="PANTHER" id="PTHR33929:SF1">
    <property type="entry name" value="MEMBRANE-ASSOCIATED KINASE REGULATOR 2-RELATED"/>
    <property type="match status" value="1"/>
</dbReference>
<feature type="compositionally biased region" description="Acidic residues" evidence="1">
    <location>
        <begin position="60"/>
        <end position="77"/>
    </location>
</feature>
<feature type="compositionally biased region" description="Low complexity" evidence="1">
    <location>
        <begin position="283"/>
        <end position="308"/>
    </location>
</feature>
<feature type="compositionally biased region" description="Polar residues" evidence="1">
    <location>
        <begin position="426"/>
        <end position="435"/>
    </location>
</feature>
<dbReference type="EMBL" id="JAMYWD010000012">
    <property type="protein sequence ID" value="KAJ4953747.1"/>
    <property type="molecule type" value="Genomic_DNA"/>
</dbReference>
<feature type="region of interest" description="Disordered" evidence="1">
    <location>
        <begin position="13"/>
        <end position="125"/>
    </location>
</feature>
<dbReference type="PANTHER" id="PTHR33929">
    <property type="entry name" value="MEMBRANE-ASSOCIATED KINASE REGULATOR 2-RELATED"/>
    <property type="match status" value="1"/>
</dbReference>
<dbReference type="GO" id="GO:0005886">
    <property type="term" value="C:plasma membrane"/>
    <property type="evidence" value="ECO:0007669"/>
    <property type="project" value="InterPro"/>
</dbReference>
<gene>
    <name evidence="2" type="ORF">NE237_030579</name>
</gene>
<dbReference type="OrthoDB" id="689803at2759"/>
<evidence type="ECO:0008006" key="4">
    <source>
        <dbReference type="Google" id="ProtNLM"/>
    </source>
</evidence>
<feature type="region of interest" description="Disordered" evidence="1">
    <location>
        <begin position="283"/>
        <end position="330"/>
    </location>
</feature>
<evidence type="ECO:0000313" key="3">
    <source>
        <dbReference type="Proteomes" id="UP001141806"/>
    </source>
</evidence>
<feature type="region of interest" description="Disordered" evidence="1">
    <location>
        <begin position="221"/>
        <end position="240"/>
    </location>
</feature>
<feature type="compositionally biased region" description="Polar residues" evidence="1">
    <location>
        <begin position="221"/>
        <end position="234"/>
    </location>
</feature>
<reference evidence="2" key="1">
    <citation type="journal article" date="2023" name="Plant J.">
        <title>The genome of the king protea, Protea cynaroides.</title>
        <authorList>
            <person name="Chang J."/>
            <person name="Duong T.A."/>
            <person name="Schoeman C."/>
            <person name="Ma X."/>
            <person name="Roodt D."/>
            <person name="Barker N."/>
            <person name="Li Z."/>
            <person name="Van de Peer Y."/>
            <person name="Mizrachi E."/>
        </authorList>
    </citation>
    <scope>NUCLEOTIDE SEQUENCE</scope>
    <source>
        <tissue evidence="2">Young leaves</tissue>
    </source>
</reference>
<dbReference type="InterPro" id="IPR039619">
    <property type="entry name" value="MAKR2/5"/>
</dbReference>
<protein>
    <recommendedName>
        <fullName evidence="4">Membrane-associated kinase regulator 2</fullName>
    </recommendedName>
</protein>
<proteinExistence type="predicted"/>
<dbReference type="AlphaFoldDB" id="A0A9Q0JW74"/>
<feature type="region of interest" description="Disordered" evidence="1">
    <location>
        <begin position="411"/>
        <end position="443"/>
    </location>
</feature>
<sequence length="443" mass="47800">MEAFSLLKYWRGVGGGVSGDNERNTPGTNTISTTVQQQPVVETDEDDDDNGSFFDLEFAVPDDGEGGDDHDINEDNDSSGGVDKEDDSVSSAGIDEERVFNFTESSGSSGGRTDTNPSLSPSDDLFFKGLEPSSLIFNSSEPNSKPQFPVSFLKSATKFRVLMLGSKKLKSTTADKMEASVTDAASPKQQQQHQQGKLFTVKFKVEEVPIVSLFTRDNSSRNFGNKLQKQNSDETTTDDKKFSKDVVHKYLKMIKPLYVKVSRRYGEKLKFSGQLSLGLGKTAPAPAPASAPATAPTTTSVSSPKTTKNYQGEAAESDVQSNARSQKQGNLSAGLRVVCKHLGKSRSASSAVAAVSTLPFQANRQDDSFLEQQDGIQGAILHCKRSFNATRDSETSTLARCASDPFHEKWISSSRNSSDLSHKKTVSSSGISSEGGNDAQPRI</sequence>